<sequence length="1007" mass="115523">MDTSNNNIWTDYLGKKFLLVAMSLALITHGVIIYFTLPKTYDAYVHIFFADHYSRFWFEPWEYRWYTGFLTISYPPLVHQMIALISKIFPLKVSFCIYAITILQILIVGVYRFSKLFFDKATAGIAALLVVLLSSIVETLHVFGQMPTLTGLAFLLNALPFLYQYLCKGKTIYLVMALSFFAVVISSHHVTAIFGVAFFVAPTVFMALSDGLNESQEKKNLFKYLYTILVAAIKKYKKLFIFGALMIPLAVGLIFPYWYWSKTDPITQVSIPHGSRDNFFLKPSSGIVFYIIPLTLIFALLPSTLYSLFKQRRFLGWTVSFLLCLLLGSGGTTPLPKMILGANAFNILTLDRFGFWASIIAIPFMAKFIYSFISGGARSFWISRFSSKNHFLLSGLTGISYFLFLIFIFHLSSFRPLQPKEIEIEPIVNFMNRDDHIRWRFLTLGFGDQMAWLSANSLAASVDGNYHSARRLPELTTRPVERLENAKFSGNYGLASLSDFLTEAEKYSLKYVFSNDRYYDPLLYYTGWSRTIRLENGIMVWERGNVSTIQPTPPKKLSRLLKYMWGIIPLSSLVIASLLTILYLKKYKEQDYLIPALKNQDYYPKLIIYSSSLLPVVFFSCFMIKQIYELLLVREQKDPVTAVLNYYNNLDFQRFENAFHFFEPSPTYPLDQYLLEKSVSDGGLLPSYAKLDSIHVKTIRTTKDSAFCSIFTRWNTSLGFESKTDSMNLVLRNSKWYIIPPKFKIQIPAEQMRSYNYVLFKKMGKRVISSFPTVKDDRIKKPFAQFIQTNLIRNGKENSITGEILNADDIPINISLKVLVRYQNELVKTFYPQTVFQYNLSPKSSTYFNITLDNTKAMDSLKVQSIELYAETDVSERGYIHGGAPSYTVKLLTSDKVQIETKIYDELTTSINIPAILIAEKDESGKIWQSQLLIHKTAIRSGLSATFQNNVQKIQHRAIALTQVPLSVFINGQKRSIPPILQDELATKNKGIVVLPHCFMSEEFYLQ</sequence>
<dbReference type="EMBL" id="JACHCE010000001">
    <property type="protein sequence ID" value="MBB5634975.1"/>
    <property type="molecule type" value="Genomic_DNA"/>
</dbReference>
<feature type="transmembrane region" description="Helical" evidence="1">
    <location>
        <begin position="120"/>
        <end position="137"/>
    </location>
</feature>
<feature type="transmembrane region" description="Helical" evidence="1">
    <location>
        <begin position="172"/>
        <end position="200"/>
    </location>
</feature>
<feature type="transmembrane region" description="Helical" evidence="1">
    <location>
        <begin position="95"/>
        <end position="114"/>
    </location>
</feature>
<feature type="transmembrane region" description="Helical" evidence="1">
    <location>
        <begin position="606"/>
        <end position="628"/>
    </location>
</feature>
<reference evidence="2 3" key="1">
    <citation type="submission" date="2020-08" db="EMBL/GenBank/DDBJ databases">
        <title>Genomic Encyclopedia of Type Strains, Phase IV (KMG-V): Genome sequencing to study the core and pangenomes of soil and plant-associated prokaryotes.</title>
        <authorList>
            <person name="Whitman W."/>
        </authorList>
    </citation>
    <scope>NUCLEOTIDE SEQUENCE [LARGE SCALE GENOMIC DNA]</scope>
    <source>
        <strain evidence="2 3">S3M1</strain>
    </source>
</reference>
<accession>A0A7W9DYX4</accession>
<feature type="transmembrane region" description="Helical" evidence="1">
    <location>
        <begin position="239"/>
        <end position="260"/>
    </location>
</feature>
<gene>
    <name evidence="2" type="ORF">HDE68_000860</name>
</gene>
<dbReference type="RefSeq" id="WP_183879234.1">
    <property type="nucleotide sequence ID" value="NZ_JACHCE010000001.1"/>
</dbReference>
<dbReference type="Proteomes" id="UP000537204">
    <property type="component" value="Unassembled WGS sequence"/>
</dbReference>
<feature type="transmembrane region" description="Helical" evidence="1">
    <location>
        <begin position="391"/>
        <end position="411"/>
    </location>
</feature>
<evidence type="ECO:0000313" key="3">
    <source>
        <dbReference type="Proteomes" id="UP000537204"/>
    </source>
</evidence>
<organism evidence="2 3">
    <name type="scientific">Pedobacter cryoconitis</name>
    <dbReference type="NCBI Taxonomy" id="188932"/>
    <lineage>
        <taxon>Bacteria</taxon>
        <taxon>Pseudomonadati</taxon>
        <taxon>Bacteroidota</taxon>
        <taxon>Sphingobacteriia</taxon>
        <taxon>Sphingobacteriales</taxon>
        <taxon>Sphingobacteriaceae</taxon>
        <taxon>Pedobacter</taxon>
    </lineage>
</organism>
<feature type="transmembrane region" description="Helical" evidence="1">
    <location>
        <begin position="314"/>
        <end position="333"/>
    </location>
</feature>
<evidence type="ECO:0008006" key="4">
    <source>
        <dbReference type="Google" id="ProtNLM"/>
    </source>
</evidence>
<feature type="transmembrane region" description="Helical" evidence="1">
    <location>
        <begin position="353"/>
        <end position="370"/>
    </location>
</feature>
<comment type="caution">
    <text evidence="2">The sequence shown here is derived from an EMBL/GenBank/DDBJ whole genome shotgun (WGS) entry which is preliminary data.</text>
</comment>
<keyword evidence="1" id="KW-0472">Membrane</keyword>
<evidence type="ECO:0000256" key="1">
    <source>
        <dbReference type="SAM" id="Phobius"/>
    </source>
</evidence>
<keyword evidence="1" id="KW-0812">Transmembrane</keyword>
<keyword evidence="1" id="KW-1133">Transmembrane helix</keyword>
<feature type="transmembrane region" description="Helical" evidence="1">
    <location>
        <begin position="280"/>
        <end position="302"/>
    </location>
</feature>
<evidence type="ECO:0000313" key="2">
    <source>
        <dbReference type="EMBL" id="MBB5634975.1"/>
    </source>
</evidence>
<protein>
    <recommendedName>
        <fullName evidence="4">Membrane protein 6-pyruvoyl-tetrahydropterin synthase-related domain-containing protein</fullName>
    </recommendedName>
</protein>
<feature type="transmembrane region" description="Helical" evidence="1">
    <location>
        <begin position="17"/>
        <end position="37"/>
    </location>
</feature>
<proteinExistence type="predicted"/>
<feature type="transmembrane region" description="Helical" evidence="1">
    <location>
        <begin position="563"/>
        <end position="585"/>
    </location>
</feature>
<name>A0A7W9DYX4_9SPHI</name>
<dbReference type="AlphaFoldDB" id="A0A7W9DYX4"/>